<dbReference type="EMBL" id="CM023482">
    <property type="protein sequence ID" value="KAH6939096.1"/>
    <property type="molecule type" value="Genomic_DNA"/>
</dbReference>
<gene>
    <name evidence="1" type="ORF">HPB50_015738</name>
</gene>
<keyword evidence="2" id="KW-1185">Reference proteome</keyword>
<evidence type="ECO:0000313" key="1">
    <source>
        <dbReference type="EMBL" id="KAH6939096.1"/>
    </source>
</evidence>
<sequence length="85" mass="9090">MDELMDSVAGPASYGSRLNDEATPTAERTSTAERPRPSAPSPTLLGARGASGGLGIEVMDFPKDERNWLARGPGRTLYPPIYEGR</sequence>
<evidence type="ECO:0000313" key="2">
    <source>
        <dbReference type="Proteomes" id="UP000821845"/>
    </source>
</evidence>
<organism evidence="1 2">
    <name type="scientific">Hyalomma asiaticum</name>
    <name type="common">Tick</name>
    <dbReference type="NCBI Taxonomy" id="266040"/>
    <lineage>
        <taxon>Eukaryota</taxon>
        <taxon>Metazoa</taxon>
        <taxon>Ecdysozoa</taxon>
        <taxon>Arthropoda</taxon>
        <taxon>Chelicerata</taxon>
        <taxon>Arachnida</taxon>
        <taxon>Acari</taxon>
        <taxon>Parasitiformes</taxon>
        <taxon>Ixodida</taxon>
        <taxon>Ixodoidea</taxon>
        <taxon>Ixodidae</taxon>
        <taxon>Hyalomminae</taxon>
        <taxon>Hyalomma</taxon>
    </lineage>
</organism>
<dbReference type="Proteomes" id="UP000821845">
    <property type="component" value="Chromosome 2"/>
</dbReference>
<name>A0ACB7SYY7_HYAAI</name>
<accession>A0ACB7SYY7</accession>
<comment type="caution">
    <text evidence="1">The sequence shown here is derived from an EMBL/GenBank/DDBJ whole genome shotgun (WGS) entry which is preliminary data.</text>
</comment>
<protein>
    <submittedName>
        <fullName evidence="1">Uncharacterized protein</fullName>
    </submittedName>
</protein>
<proteinExistence type="predicted"/>
<reference evidence="1" key="1">
    <citation type="submission" date="2020-05" db="EMBL/GenBank/DDBJ databases">
        <title>Large-scale comparative analyses of tick genomes elucidate their genetic diversity and vector capacities.</title>
        <authorList>
            <person name="Jia N."/>
            <person name="Wang J."/>
            <person name="Shi W."/>
            <person name="Du L."/>
            <person name="Sun Y."/>
            <person name="Zhan W."/>
            <person name="Jiang J."/>
            <person name="Wang Q."/>
            <person name="Zhang B."/>
            <person name="Ji P."/>
            <person name="Sakyi L.B."/>
            <person name="Cui X."/>
            <person name="Yuan T."/>
            <person name="Jiang B."/>
            <person name="Yang W."/>
            <person name="Lam T.T.-Y."/>
            <person name="Chang Q."/>
            <person name="Ding S."/>
            <person name="Wang X."/>
            <person name="Zhu J."/>
            <person name="Ruan X."/>
            <person name="Zhao L."/>
            <person name="Wei J."/>
            <person name="Que T."/>
            <person name="Du C."/>
            <person name="Cheng J."/>
            <person name="Dai P."/>
            <person name="Han X."/>
            <person name="Huang E."/>
            <person name="Gao Y."/>
            <person name="Liu J."/>
            <person name="Shao H."/>
            <person name="Ye R."/>
            <person name="Li L."/>
            <person name="Wei W."/>
            <person name="Wang X."/>
            <person name="Wang C."/>
            <person name="Yang T."/>
            <person name="Huo Q."/>
            <person name="Li W."/>
            <person name="Guo W."/>
            <person name="Chen H."/>
            <person name="Zhou L."/>
            <person name="Ni X."/>
            <person name="Tian J."/>
            <person name="Zhou Y."/>
            <person name="Sheng Y."/>
            <person name="Liu T."/>
            <person name="Pan Y."/>
            <person name="Xia L."/>
            <person name="Li J."/>
            <person name="Zhao F."/>
            <person name="Cao W."/>
        </authorList>
    </citation>
    <scope>NUCLEOTIDE SEQUENCE</scope>
    <source>
        <strain evidence="1">Hyas-2018</strain>
    </source>
</reference>